<gene>
    <name evidence="5" type="ORF">AMAG_06285</name>
</gene>
<sequence length="264" mass="29666">MFHQVFRRSLSTSASLNARATTAEAPRTLDTVLLARETRRVPEPPRNNGKKALITTRVPAAAKAGAAPEQLQHFLTPAEVHFLFTMVPRAYLTAHWDEHLAKSGKMGITPGLSMVRSTSSHISSALTSFQGQRASVMGQSVAVAYESTDKVLERKQTEIADRLEMMRRILGMDSASMKMVQHWNIQRAMEMTRRKVGDTGSAEVQAAVLTVRINNLKQHLAAHKKDAHNRRGLTLLEAKRDKLLKYLKRQNFQLYHETIYKLGL</sequence>
<reference evidence="5 6" key="1">
    <citation type="submission" date="2009-11" db="EMBL/GenBank/DDBJ databases">
        <title>Annotation of Allomyces macrogynus ATCC 38327.</title>
        <authorList>
            <consortium name="The Broad Institute Genome Sequencing Platform"/>
            <person name="Russ C."/>
            <person name="Cuomo C."/>
            <person name="Burger G."/>
            <person name="Gray M.W."/>
            <person name="Holland P.W.H."/>
            <person name="King N."/>
            <person name="Lang F.B.F."/>
            <person name="Roger A.J."/>
            <person name="Ruiz-Trillo I."/>
            <person name="Young S.K."/>
            <person name="Zeng Q."/>
            <person name="Gargeya S."/>
            <person name="Fitzgerald M."/>
            <person name="Haas B."/>
            <person name="Abouelleil A."/>
            <person name="Alvarado L."/>
            <person name="Arachchi H.M."/>
            <person name="Berlin A."/>
            <person name="Chapman S.B."/>
            <person name="Gearin G."/>
            <person name="Goldberg J."/>
            <person name="Griggs A."/>
            <person name="Gujja S."/>
            <person name="Hansen M."/>
            <person name="Heiman D."/>
            <person name="Howarth C."/>
            <person name="Larimer J."/>
            <person name="Lui A."/>
            <person name="MacDonald P.J.P."/>
            <person name="McCowen C."/>
            <person name="Montmayeur A."/>
            <person name="Murphy C."/>
            <person name="Neiman D."/>
            <person name="Pearson M."/>
            <person name="Priest M."/>
            <person name="Roberts A."/>
            <person name="Saif S."/>
            <person name="Shea T."/>
            <person name="Sisk P."/>
            <person name="Stolte C."/>
            <person name="Sykes S."/>
            <person name="Wortman J."/>
            <person name="Nusbaum C."/>
            <person name="Birren B."/>
        </authorList>
    </citation>
    <scope>NUCLEOTIDE SEQUENCE [LARGE SCALE GENOMIC DNA]</scope>
    <source>
        <strain evidence="5 6">ATCC 38327</strain>
    </source>
</reference>
<dbReference type="InterPro" id="IPR009068">
    <property type="entry name" value="uS15_NS1_RNA-bd_sf"/>
</dbReference>
<dbReference type="AlphaFoldDB" id="A0A0L0SGI7"/>
<evidence type="ECO:0000256" key="3">
    <source>
        <dbReference type="ARBA" id="ARBA00023274"/>
    </source>
</evidence>
<dbReference type="PANTHER" id="PTHR23321:SF26">
    <property type="entry name" value="SMALL RIBOSOMAL SUBUNIT PROTEIN US15M"/>
    <property type="match status" value="1"/>
</dbReference>
<dbReference type="GO" id="GO:0005840">
    <property type="term" value="C:ribosome"/>
    <property type="evidence" value="ECO:0007669"/>
    <property type="project" value="UniProtKB-KW"/>
</dbReference>
<dbReference type="Pfam" id="PF00312">
    <property type="entry name" value="Ribosomal_S15"/>
    <property type="match status" value="1"/>
</dbReference>
<dbReference type="GO" id="GO:0006412">
    <property type="term" value="P:translation"/>
    <property type="evidence" value="ECO:0007669"/>
    <property type="project" value="InterPro"/>
</dbReference>
<dbReference type="SUPFAM" id="SSF47060">
    <property type="entry name" value="S15/NS1 RNA-binding domain"/>
    <property type="match status" value="1"/>
</dbReference>
<dbReference type="eggNOG" id="KOG2815">
    <property type="taxonomic scope" value="Eukaryota"/>
</dbReference>
<comment type="similarity">
    <text evidence="1 4">Belongs to the universal ribosomal protein uS15 family.</text>
</comment>
<dbReference type="GO" id="GO:0003735">
    <property type="term" value="F:structural constituent of ribosome"/>
    <property type="evidence" value="ECO:0007669"/>
    <property type="project" value="InterPro"/>
</dbReference>
<dbReference type="Gene3D" id="1.10.287.10">
    <property type="entry name" value="S15/NS1, RNA-binding"/>
    <property type="match status" value="1"/>
</dbReference>
<evidence type="ECO:0000313" key="6">
    <source>
        <dbReference type="Proteomes" id="UP000054350"/>
    </source>
</evidence>
<evidence type="ECO:0000256" key="2">
    <source>
        <dbReference type="ARBA" id="ARBA00022980"/>
    </source>
</evidence>
<dbReference type="GO" id="GO:0005737">
    <property type="term" value="C:cytoplasm"/>
    <property type="evidence" value="ECO:0007669"/>
    <property type="project" value="UniProtKB-ARBA"/>
</dbReference>
<name>A0A0L0SGI7_ALLM3</name>
<dbReference type="InterPro" id="IPR000589">
    <property type="entry name" value="Ribosomal_uS15"/>
</dbReference>
<accession>A0A0L0SGI7</accession>
<proteinExistence type="inferred from homology"/>
<dbReference type="SMART" id="SM01387">
    <property type="entry name" value="Ribosomal_S15"/>
    <property type="match status" value="1"/>
</dbReference>
<dbReference type="STRING" id="578462.A0A0L0SGI7"/>
<keyword evidence="6" id="KW-1185">Reference proteome</keyword>
<evidence type="ECO:0000256" key="1">
    <source>
        <dbReference type="ARBA" id="ARBA00008434"/>
    </source>
</evidence>
<evidence type="ECO:0000313" key="5">
    <source>
        <dbReference type="EMBL" id="KNE61465.1"/>
    </source>
</evidence>
<evidence type="ECO:0000256" key="4">
    <source>
        <dbReference type="RuleBase" id="RU003919"/>
    </source>
</evidence>
<organism evidence="5 6">
    <name type="scientific">Allomyces macrogynus (strain ATCC 38327)</name>
    <name type="common">Allomyces javanicus var. macrogynus</name>
    <dbReference type="NCBI Taxonomy" id="578462"/>
    <lineage>
        <taxon>Eukaryota</taxon>
        <taxon>Fungi</taxon>
        <taxon>Fungi incertae sedis</taxon>
        <taxon>Blastocladiomycota</taxon>
        <taxon>Blastocladiomycetes</taxon>
        <taxon>Blastocladiales</taxon>
        <taxon>Blastocladiaceae</taxon>
        <taxon>Allomyces</taxon>
    </lineage>
</organism>
<dbReference type="InterPro" id="IPR005290">
    <property type="entry name" value="Ribosomal_uS15_bac-type"/>
</dbReference>
<dbReference type="PANTHER" id="PTHR23321">
    <property type="entry name" value="RIBOSOMAL PROTEIN S15, BACTERIAL AND ORGANELLAR"/>
    <property type="match status" value="1"/>
</dbReference>
<dbReference type="HAMAP" id="MF_01343_B">
    <property type="entry name" value="Ribosomal_uS15_B"/>
    <property type="match status" value="1"/>
</dbReference>
<reference evidence="5 6" key="2">
    <citation type="submission" date="2009-11" db="EMBL/GenBank/DDBJ databases">
        <title>The Genome Sequence of Allomyces macrogynus strain ATCC 38327.</title>
        <authorList>
            <consortium name="The Broad Institute Genome Sequencing Platform"/>
            <person name="Russ C."/>
            <person name="Cuomo C."/>
            <person name="Shea T."/>
            <person name="Young S.K."/>
            <person name="Zeng Q."/>
            <person name="Koehrsen M."/>
            <person name="Haas B."/>
            <person name="Borodovsky M."/>
            <person name="Guigo R."/>
            <person name="Alvarado L."/>
            <person name="Berlin A."/>
            <person name="Borenstein D."/>
            <person name="Chen Z."/>
            <person name="Engels R."/>
            <person name="Freedman E."/>
            <person name="Gellesch M."/>
            <person name="Goldberg J."/>
            <person name="Griggs A."/>
            <person name="Gujja S."/>
            <person name="Heiman D."/>
            <person name="Hepburn T."/>
            <person name="Howarth C."/>
            <person name="Jen D."/>
            <person name="Larson L."/>
            <person name="Lewis B."/>
            <person name="Mehta T."/>
            <person name="Park D."/>
            <person name="Pearson M."/>
            <person name="Roberts A."/>
            <person name="Saif S."/>
            <person name="Shenoy N."/>
            <person name="Sisk P."/>
            <person name="Stolte C."/>
            <person name="Sykes S."/>
            <person name="Walk T."/>
            <person name="White J."/>
            <person name="Yandava C."/>
            <person name="Burger G."/>
            <person name="Gray M.W."/>
            <person name="Holland P.W.H."/>
            <person name="King N."/>
            <person name="Lang F.B.F."/>
            <person name="Roger A.J."/>
            <person name="Ruiz-Trillo I."/>
            <person name="Lander E."/>
            <person name="Nusbaum C."/>
        </authorList>
    </citation>
    <scope>NUCLEOTIDE SEQUENCE [LARGE SCALE GENOMIC DNA]</scope>
    <source>
        <strain evidence="5 6">ATCC 38327</strain>
    </source>
</reference>
<keyword evidence="3 4" id="KW-0687">Ribonucleoprotein</keyword>
<dbReference type="OrthoDB" id="441444at2759"/>
<dbReference type="EMBL" id="GG745338">
    <property type="protein sequence ID" value="KNE61465.1"/>
    <property type="molecule type" value="Genomic_DNA"/>
</dbReference>
<dbReference type="VEuPathDB" id="FungiDB:AMAG_06285"/>
<protein>
    <submittedName>
        <fullName evidence="5">Ribosomal protein S15</fullName>
    </submittedName>
</protein>
<dbReference type="PROSITE" id="PS00362">
    <property type="entry name" value="RIBOSOMAL_S15"/>
    <property type="match status" value="1"/>
</dbReference>
<dbReference type="NCBIfam" id="TIGR00952">
    <property type="entry name" value="S15_bact"/>
    <property type="match status" value="1"/>
</dbReference>
<keyword evidence="2 4" id="KW-0689">Ribosomal protein</keyword>
<dbReference type="Proteomes" id="UP000054350">
    <property type="component" value="Unassembled WGS sequence"/>
</dbReference>
<dbReference type="CDD" id="cd00353">
    <property type="entry name" value="Ribosomal_S15p_S13e"/>
    <property type="match status" value="1"/>
</dbReference>
<dbReference type="GO" id="GO:1990904">
    <property type="term" value="C:ribonucleoprotein complex"/>
    <property type="evidence" value="ECO:0007669"/>
    <property type="project" value="UniProtKB-KW"/>
</dbReference>